<feature type="compositionally biased region" description="Polar residues" evidence="7">
    <location>
        <begin position="371"/>
        <end position="382"/>
    </location>
</feature>
<evidence type="ECO:0000256" key="4">
    <source>
        <dbReference type="ARBA" id="ARBA00022840"/>
    </source>
</evidence>
<evidence type="ECO:0000256" key="7">
    <source>
        <dbReference type="SAM" id="MobiDB-lite"/>
    </source>
</evidence>
<evidence type="ECO:0000313" key="11">
    <source>
        <dbReference type="EMBL" id="RUO35176.1"/>
    </source>
</evidence>
<keyword evidence="6 8" id="KW-0472">Membrane</keyword>
<evidence type="ECO:0000256" key="8">
    <source>
        <dbReference type="SAM" id="Phobius"/>
    </source>
</evidence>
<dbReference type="PROSITE" id="PS50929">
    <property type="entry name" value="ABC_TM1F"/>
    <property type="match status" value="1"/>
</dbReference>
<protein>
    <recommendedName>
        <fullName evidence="13">Thiol reductant ABC exporter subunit CydC</fullName>
    </recommendedName>
</protein>
<keyword evidence="5 8" id="KW-1133">Transmembrane helix</keyword>
<dbReference type="PANTHER" id="PTHR24221:SF653">
    <property type="entry name" value="TRANSPORT ATP-BINDING PROTEIN CYDC"/>
    <property type="match status" value="1"/>
</dbReference>
<dbReference type="Gene3D" id="3.40.50.300">
    <property type="entry name" value="P-loop containing nucleotide triphosphate hydrolases"/>
    <property type="match status" value="1"/>
</dbReference>
<dbReference type="Pfam" id="PF00664">
    <property type="entry name" value="ABC_membrane"/>
    <property type="match status" value="1"/>
</dbReference>
<dbReference type="SUPFAM" id="SSF52540">
    <property type="entry name" value="P-loop containing nucleoside triphosphate hydrolases"/>
    <property type="match status" value="1"/>
</dbReference>
<keyword evidence="3" id="KW-0547">Nucleotide-binding</keyword>
<proteinExistence type="predicted"/>
<feature type="domain" description="ABC transporter" evidence="9">
    <location>
        <begin position="386"/>
        <end position="612"/>
    </location>
</feature>
<evidence type="ECO:0000256" key="5">
    <source>
        <dbReference type="ARBA" id="ARBA00022989"/>
    </source>
</evidence>
<evidence type="ECO:0000256" key="6">
    <source>
        <dbReference type="ARBA" id="ARBA00023136"/>
    </source>
</evidence>
<accession>A0A432WMZ1</accession>
<dbReference type="InterPro" id="IPR039421">
    <property type="entry name" value="Type_1_exporter"/>
</dbReference>
<evidence type="ECO:0000256" key="3">
    <source>
        <dbReference type="ARBA" id="ARBA00022741"/>
    </source>
</evidence>
<evidence type="ECO:0000256" key="2">
    <source>
        <dbReference type="ARBA" id="ARBA00022692"/>
    </source>
</evidence>
<evidence type="ECO:0008006" key="13">
    <source>
        <dbReference type="Google" id="ProtNLM"/>
    </source>
</evidence>
<dbReference type="InterPro" id="IPR011527">
    <property type="entry name" value="ABC1_TM_dom"/>
</dbReference>
<dbReference type="PROSITE" id="PS00211">
    <property type="entry name" value="ABC_TRANSPORTER_1"/>
    <property type="match status" value="1"/>
</dbReference>
<sequence length="612" mass="67688">MASQLSGSPSREVAPAVMKWRCISRRMRMGTTPSKEQSAHAILGPWQRDLKQEQAQFLLGFFLLSLTLIAGIGLLAVSGWFILASGLAGVLLSAGVIVAFDVFTPGAAIRSLALTRTLGRYGERVVHHNAVLAMQTHWRVALFRGIVSHPHRYLTQLRSADLIQRLTADLSQLDSLYLRLRAPRRSAWLSTFVVACVVAVVVDSTLWLVLIIGMLLLSLLAATWGVRRSAMNVSAAEAAAQRYFRAQALDYVEGMLERCAAHSQSDACHQMLAVQHRLIVLHHKRLATLRRWQACTSFFAQGGVWLGLAYIILAVRAETLSMPIGALLFFSIYALSEVLQALPEQQQHFGHVLQSATRLNEIRKDSEEGSEQTVSTGESNPSDPVLAFKQVTLKERNKLILTDLNFSVFPFQQVAVLGTSGVGKSRLLSMATALSDVTSGQVQRRFHALDDSKFMVNDWRQGLAYIEQQSTVLQGTLAENLRIARPQASDDELWEALEFAELAEWARNRAGGLHTRIQSQGANISGGEARRLQFARLFLQDSPVVFLDEPFTGLDPVLRDKLKGKLSDWLASRTSLMVAHDLAMLPRVTDAYRLHGATLSKLDCSTSNLSDK</sequence>
<dbReference type="InterPro" id="IPR003593">
    <property type="entry name" value="AAA+_ATPase"/>
</dbReference>
<feature type="domain" description="ABC transmembrane type-1" evidence="10">
    <location>
        <begin position="58"/>
        <end position="335"/>
    </location>
</feature>
<dbReference type="GO" id="GO:0016887">
    <property type="term" value="F:ATP hydrolysis activity"/>
    <property type="evidence" value="ECO:0007669"/>
    <property type="project" value="InterPro"/>
</dbReference>
<evidence type="ECO:0000313" key="12">
    <source>
        <dbReference type="Proteomes" id="UP000288405"/>
    </source>
</evidence>
<dbReference type="PANTHER" id="PTHR24221">
    <property type="entry name" value="ATP-BINDING CASSETTE SUB-FAMILY B"/>
    <property type="match status" value="1"/>
</dbReference>
<feature type="transmembrane region" description="Helical" evidence="8">
    <location>
        <begin position="82"/>
        <end position="103"/>
    </location>
</feature>
<keyword evidence="12" id="KW-1185">Reference proteome</keyword>
<dbReference type="InterPro" id="IPR027417">
    <property type="entry name" value="P-loop_NTPase"/>
</dbReference>
<dbReference type="GO" id="GO:0005886">
    <property type="term" value="C:plasma membrane"/>
    <property type="evidence" value="ECO:0007669"/>
    <property type="project" value="UniProtKB-SubCell"/>
</dbReference>
<evidence type="ECO:0000256" key="1">
    <source>
        <dbReference type="ARBA" id="ARBA00004651"/>
    </source>
</evidence>
<feature type="region of interest" description="Disordered" evidence="7">
    <location>
        <begin position="363"/>
        <end position="382"/>
    </location>
</feature>
<dbReference type="AlphaFoldDB" id="A0A432WMZ1"/>
<organism evidence="11 12">
    <name type="scientific">Aliidiomarina sanyensis</name>
    <dbReference type="NCBI Taxonomy" id="1249555"/>
    <lineage>
        <taxon>Bacteria</taxon>
        <taxon>Pseudomonadati</taxon>
        <taxon>Pseudomonadota</taxon>
        <taxon>Gammaproteobacteria</taxon>
        <taxon>Alteromonadales</taxon>
        <taxon>Idiomarinaceae</taxon>
        <taxon>Aliidiomarina</taxon>
    </lineage>
</organism>
<feature type="transmembrane region" description="Helical" evidence="8">
    <location>
        <begin position="186"/>
        <end position="202"/>
    </location>
</feature>
<dbReference type="InterPro" id="IPR017871">
    <property type="entry name" value="ABC_transporter-like_CS"/>
</dbReference>
<dbReference type="InterPro" id="IPR036640">
    <property type="entry name" value="ABC1_TM_sf"/>
</dbReference>
<dbReference type="SUPFAM" id="SSF90123">
    <property type="entry name" value="ABC transporter transmembrane region"/>
    <property type="match status" value="1"/>
</dbReference>
<keyword evidence="4" id="KW-0067">ATP-binding</keyword>
<feature type="transmembrane region" description="Helical" evidence="8">
    <location>
        <begin position="294"/>
        <end position="314"/>
    </location>
</feature>
<dbReference type="GO" id="GO:0005524">
    <property type="term" value="F:ATP binding"/>
    <property type="evidence" value="ECO:0007669"/>
    <property type="project" value="UniProtKB-KW"/>
</dbReference>
<dbReference type="Pfam" id="PF00005">
    <property type="entry name" value="ABC_tran"/>
    <property type="match status" value="1"/>
</dbReference>
<comment type="caution">
    <text evidence="11">The sequence shown here is derived from an EMBL/GenBank/DDBJ whole genome shotgun (WGS) entry which is preliminary data.</text>
</comment>
<comment type="subcellular location">
    <subcellularLocation>
        <location evidence="1">Cell membrane</location>
        <topology evidence="1">Multi-pass membrane protein</topology>
    </subcellularLocation>
</comment>
<dbReference type="PROSITE" id="PS50893">
    <property type="entry name" value="ABC_TRANSPORTER_2"/>
    <property type="match status" value="1"/>
</dbReference>
<name>A0A432WMZ1_9GAMM</name>
<dbReference type="Gene3D" id="1.20.1560.10">
    <property type="entry name" value="ABC transporter type 1, transmembrane domain"/>
    <property type="match status" value="1"/>
</dbReference>
<feature type="transmembrane region" description="Helical" evidence="8">
    <location>
        <begin position="208"/>
        <end position="226"/>
    </location>
</feature>
<dbReference type="OrthoDB" id="9802264at2"/>
<evidence type="ECO:0000259" key="10">
    <source>
        <dbReference type="PROSITE" id="PS50929"/>
    </source>
</evidence>
<dbReference type="GO" id="GO:0034040">
    <property type="term" value="F:ATPase-coupled lipid transmembrane transporter activity"/>
    <property type="evidence" value="ECO:0007669"/>
    <property type="project" value="TreeGrafter"/>
</dbReference>
<dbReference type="EMBL" id="PIPM01000003">
    <property type="protein sequence ID" value="RUO35176.1"/>
    <property type="molecule type" value="Genomic_DNA"/>
</dbReference>
<reference evidence="11 12" key="1">
    <citation type="journal article" date="2011" name="Front. Microbiol.">
        <title>Genomic signatures of strain selection and enhancement in Bacillus atrophaeus var. globigii, a historical biowarfare simulant.</title>
        <authorList>
            <person name="Gibbons H.S."/>
            <person name="Broomall S.M."/>
            <person name="McNew L.A."/>
            <person name="Daligault H."/>
            <person name="Chapman C."/>
            <person name="Bruce D."/>
            <person name="Karavis M."/>
            <person name="Krepps M."/>
            <person name="McGregor P.A."/>
            <person name="Hong C."/>
            <person name="Park K.H."/>
            <person name="Akmal A."/>
            <person name="Feldman A."/>
            <person name="Lin J.S."/>
            <person name="Chang W.E."/>
            <person name="Higgs B.W."/>
            <person name="Demirev P."/>
            <person name="Lindquist J."/>
            <person name="Liem A."/>
            <person name="Fochler E."/>
            <person name="Read T.D."/>
            <person name="Tapia R."/>
            <person name="Johnson S."/>
            <person name="Bishop-Lilly K.A."/>
            <person name="Detter C."/>
            <person name="Han C."/>
            <person name="Sozhamannan S."/>
            <person name="Rosenzweig C.N."/>
            <person name="Skowronski E.W."/>
        </authorList>
    </citation>
    <scope>NUCLEOTIDE SEQUENCE [LARGE SCALE GENOMIC DNA]</scope>
    <source>
        <strain evidence="11 12">GYP-17</strain>
    </source>
</reference>
<dbReference type="GO" id="GO:0140359">
    <property type="term" value="F:ABC-type transporter activity"/>
    <property type="evidence" value="ECO:0007669"/>
    <property type="project" value="InterPro"/>
</dbReference>
<gene>
    <name evidence="11" type="ORF">CWE11_03835</name>
</gene>
<keyword evidence="2 8" id="KW-0812">Transmembrane</keyword>
<dbReference type="Proteomes" id="UP000288405">
    <property type="component" value="Unassembled WGS sequence"/>
</dbReference>
<evidence type="ECO:0000259" key="9">
    <source>
        <dbReference type="PROSITE" id="PS50893"/>
    </source>
</evidence>
<dbReference type="SMART" id="SM00382">
    <property type="entry name" value="AAA"/>
    <property type="match status" value="1"/>
</dbReference>
<feature type="transmembrane region" description="Helical" evidence="8">
    <location>
        <begin position="57"/>
        <end position="76"/>
    </location>
</feature>
<dbReference type="InterPro" id="IPR003439">
    <property type="entry name" value="ABC_transporter-like_ATP-bd"/>
</dbReference>